<keyword evidence="5" id="KW-1185">Reference proteome</keyword>
<dbReference type="RefSeq" id="WP_092620165.1">
    <property type="nucleotide sequence ID" value="NZ_FMYK01000006.1"/>
</dbReference>
<keyword evidence="2" id="KW-0560">Oxidoreductase</keyword>
<dbReference type="SUPFAM" id="SSF51735">
    <property type="entry name" value="NAD(P)-binding Rossmann-fold domains"/>
    <property type="match status" value="1"/>
</dbReference>
<dbReference type="GO" id="GO:0016491">
    <property type="term" value="F:oxidoreductase activity"/>
    <property type="evidence" value="ECO:0007669"/>
    <property type="project" value="UniProtKB-KW"/>
</dbReference>
<feature type="domain" description="Ketoreductase" evidence="3">
    <location>
        <begin position="27"/>
        <end position="222"/>
    </location>
</feature>
<accession>A0A1G6M2X7</accession>
<evidence type="ECO:0000256" key="1">
    <source>
        <dbReference type="ARBA" id="ARBA00006484"/>
    </source>
</evidence>
<dbReference type="PRINTS" id="PR00081">
    <property type="entry name" value="GDHRDH"/>
</dbReference>
<dbReference type="InterPro" id="IPR057326">
    <property type="entry name" value="KR_dom"/>
</dbReference>
<dbReference type="CDD" id="cd05333">
    <property type="entry name" value="BKR_SDR_c"/>
    <property type="match status" value="1"/>
</dbReference>
<proteinExistence type="inferred from homology"/>
<evidence type="ECO:0000313" key="5">
    <source>
        <dbReference type="Proteomes" id="UP000242317"/>
    </source>
</evidence>
<dbReference type="SMART" id="SM00822">
    <property type="entry name" value="PKS_KR"/>
    <property type="match status" value="1"/>
</dbReference>
<gene>
    <name evidence="4" type="ORF">SAMN05421749_10645</name>
</gene>
<dbReference type="PRINTS" id="PR00080">
    <property type="entry name" value="SDRFAMILY"/>
</dbReference>
<dbReference type="NCBIfam" id="NF009466">
    <property type="entry name" value="PRK12826.1-2"/>
    <property type="match status" value="1"/>
</dbReference>
<dbReference type="InterPro" id="IPR050259">
    <property type="entry name" value="SDR"/>
</dbReference>
<dbReference type="OrthoDB" id="9804774at2"/>
<comment type="similarity">
    <text evidence="1">Belongs to the short-chain dehydrogenases/reductases (SDR) family.</text>
</comment>
<name>A0A1G6M2X7_9GAMM</name>
<reference evidence="5" key="1">
    <citation type="submission" date="2016-09" db="EMBL/GenBank/DDBJ databases">
        <authorList>
            <person name="Varghese N."/>
            <person name="Submissions S."/>
        </authorList>
    </citation>
    <scope>NUCLEOTIDE SEQUENCE [LARGE SCALE GENOMIC DNA]</scope>
    <source>
        <strain evidence="5">ANC 3699</strain>
    </source>
</reference>
<dbReference type="EMBL" id="FMYK01000006">
    <property type="protein sequence ID" value="SDC49664.1"/>
    <property type="molecule type" value="Genomic_DNA"/>
</dbReference>
<dbReference type="AlphaFoldDB" id="A0A1G6M2X7"/>
<dbReference type="Gene3D" id="3.40.50.720">
    <property type="entry name" value="NAD(P)-binding Rossmann-like Domain"/>
    <property type="match status" value="1"/>
</dbReference>
<sequence>MLLNHPENQQVENKQVENKQVENKQARRILVTGSSRGIGKAIALQLAQAGFDITIHARSRMAEAEAVAQDIQALGRESHCLQFDVNDRTEIERILTQDMAQHGAFYGVVLNAGLTRDGAFPALSDEDWDQVIDTSLHGFYNVLKPLIMPMIRLKQGGRIVTLSSVSGVMGNRGQVNYSAAKAGLIGATKAMALELAKRKITVNCVAPGLIDTEMVTDEVKEHALNMIPMQRLGQVEEVAATVKFLCSDEASYITRQVISVNGGLI</sequence>
<dbReference type="PANTHER" id="PTHR42879:SF2">
    <property type="entry name" value="3-OXOACYL-[ACYL-CARRIER-PROTEIN] REDUCTASE FABG"/>
    <property type="match status" value="1"/>
</dbReference>
<dbReference type="Proteomes" id="UP000242317">
    <property type="component" value="Unassembled WGS sequence"/>
</dbReference>
<dbReference type="InterPro" id="IPR002347">
    <property type="entry name" value="SDR_fam"/>
</dbReference>
<organism evidence="4 5">
    <name type="scientific">Acinetobacter marinus</name>
    <dbReference type="NCBI Taxonomy" id="281375"/>
    <lineage>
        <taxon>Bacteria</taxon>
        <taxon>Pseudomonadati</taxon>
        <taxon>Pseudomonadota</taxon>
        <taxon>Gammaproteobacteria</taxon>
        <taxon>Moraxellales</taxon>
        <taxon>Moraxellaceae</taxon>
        <taxon>Acinetobacter</taxon>
    </lineage>
</organism>
<dbReference type="NCBIfam" id="NF004200">
    <property type="entry name" value="PRK05653.1-5"/>
    <property type="match status" value="1"/>
</dbReference>
<protein>
    <submittedName>
        <fullName evidence="4">3-oxoacyl-[acyl-carrier protein] reductase</fullName>
    </submittedName>
</protein>
<dbReference type="FunFam" id="3.40.50.720:FF:000173">
    <property type="entry name" value="3-oxoacyl-[acyl-carrier protein] reductase"/>
    <property type="match status" value="1"/>
</dbReference>
<dbReference type="PANTHER" id="PTHR42879">
    <property type="entry name" value="3-OXOACYL-(ACYL-CARRIER-PROTEIN) REDUCTASE"/>
    <property type="match status" value="1"/>
</dbReference>
<evidence type="ECO:0000259" key="3">
    <source>
        <dbReference type="SMART" id="SM00822"/>
    </source>
</evidence>
<dbReference type="NCBIfam" id="TIGR01831">
    <property type="entry name" value="fabG_rel"/>
    <property type="match status" value="1"/>
</dbReference>
<evidence type="ECO:0000313" key="4">
    <source>
        <dbReference type="EMBL" id="SDC49664.1"/>
    </source>
</evidence>
<evidence type="ECO:0000256" key="2">
    <source>
        <dbReference type="ARBA" id="ARBA00023002"/>
    </source>
</evidence>
<dbReference type="Pfam" id="PF13561">
    <property type="entry name" value="adh_short_C2"/>
    <property type="match status" value="1"/>
</dbReference>
<dbReference type="InterPro" id="IPR036291">
    <property type="entry name" value="NAD(P)-bd_dom_sf"/>
</dbReference>
<dbReference type="InterPro" id="IPR011285">
    <property type="entry name" value="FabG-rel"/>
</dbReference>